<organism evidence="2 3">
    <name type="scientific">Aquilegia coerulea</name>
    <name type="common">Rocky mountain columbine</name>
    <dbReference type="NCBI Taxonomy" id="218851"/>
    <lineage>
        <taxon>Eukaryota</taxon>
        <taxon>Viridiplantae</taxon>
        <taxon>Streptophyta</taxon>
        <taxon>Embryophyta</taxon>
        <taxon>Tracheophyta</taxon>
        <taxon>Spermatophyta</taxon>
        <taxon>Magnoliopsida</taxon>
        <taxon>Ranunculales</taxon>
        <taxon>Ranunculaceae</taxon>
        <taxon>Thalictroideae</taxon>
        <taxon>Aquilegia</taxon>
    </lineage>
</organism>
<evidence type="ECO:0000313" key="3">
    <source>
        <dbReference type="Proteomes" id="UP000230069"/>
    </source>
</evidence>
<keyword evidence="1" id="KW-0732">Signal</keyword>
<dbReference type="Proteomes" id="UP000230069">
    <property type="component" value="Unassembled WGS sequence"/>
</dbReference>
<dbReference type="EMBL" id="KZ305068">
    <property type="protein sequence ID" value="PIA31225.1"/>
    <property type="molecule type" value="Genomic_DNA"/>
</dbReference>
<dbReference type="InParanoid" id="A0A2G5CIU4"/>
<feature type="signal peptide" evidence="1">
    <location>
        <begin position="1"/>
        <end position="25"/>
    </location>
</feature>
<proteinExistence type="predicted"/>
<sequence length="98" mass="10827">MFSRSKSMNCLIKLLVMVNKGFVSSIPIDGNYMKYGSIFAFRISFSCKACGDMKSSKTSSVTLICRSRSSKSRAESPLCSTTCFGCSQFNININCLFI</sequence>
<evidence type="ECO:0008006" key="4">
    <source>
        <dbReference type="Google" id="ProtNLM"/>
    </source>
</evidence>
<evidence type="ECO:0000313" key="2">
    <source>
        <dbReference type="EMBL" id="PIA31225.1"/>
    </source>
</evidence>
<accession>A0A2G5CIU4</accession>
<keyword evidence="3" id="KW-1185">Reference proteome</keyword>
<name>A0A2G5CIU4_AQUCA</name>
<dbReference type="AlphaFoldDB" id="A0A2G5CIU4"/>
<gene>
    <name evidence="2" type="ORF">AQUCO_05100024v1</name>
</gene>
<reference evidence="2 3" key="1">
    <citation type="submission" date="2017-09" db="EMBL/GenBank/DDBJ databases">
        <title>WGS assembly of Aquilegia coerulea Goldsmith.</title>
        <authorList>
            <person name="Hodges S."/>
            <person name="Kramer E."/>
            <person name="Nordborg M."/>
            <person name="Tomkins J."/>
            <person name="Borevitz J."/>
            <person name="Derieg N."/>
            <person name="Yan J."/>
            <person name="Mihaltcheva S."/>
            <person name="Hayes R.D."/>
            <person name="Rokhsar D."/>
        </authorList>
    </citation>
    <scope>NUCLEOTIDE SEQUENCE [LARGE SCALE GENOMIC DNA]</scope>
    <source>
        <strain evidence="3">cv. Goldsmith</strain>
    </source>
</reference>
<protein>
    <recommendedName>
        <fullName evidence="4">Secreted protein</fullName>
    </recommendedName>
</protein>
<evidence type="ECO:0000256" key="1">
    <source>
        <dbReference type="SAM" id="SignalP"/>
    </source>
</evidence>
<feature type="chain" id="PRO_5013639965" description="Secreted protein" evidence="1">
    <location>
        <begin position="26"/>
        <end position="98"/>
    </location>
</feature>